<dbReference type="NCBIfam" id="TIGR03511">
    <property type="entry name" value="GldH_lipo"/>
    <property type="match status" value="1"/>
</dbReference>
<dbReference type="EMBL" id="FNDQ01000001">
    <property type="protein sequence ID" value="SDH26547.1"/>
    <property type="molecule type" value="Genomic_DNA"/>
</dbReference>
<proteinExistence type="predicted"/>
<dbReference type="Proteomes" id="UP000243588">
    <property type="component" value="Unassembled WGS sequence"/>
</dbReference>
<evidence type="ECO:0000256" key="1">
    <source>
        <dbReference type="SAM" id="SignalP"/>
    </source>
</evidence>
<organism evidence="2 3">
    <name type="scientific">Myroides phaeus</name>
    <dbReference type="NCBI Taxonomy" id="702745"/>
    <lineage>
        <taxon>Bacteria</taxon>
        <taxon>Pseudomonadati</taxon>
        <taxon>Bacteroidota</taxon>
        <taxon>Flavobacteriia</taxon>
        <taxon>Flavobacteriales</taxon>
        <taxon>Flavobacteriaceae</taxon>
        <taxon>Myroides</taxon>
    </lineage>
</organism>
<dbReference type="AlphaFoldDB" id="A0A1G8B044"/>
<dbReference type="RefSeq" id="WP_090404398.1">
    <property type="nucleotide sequence ID" value="NZ_FNDQ01000001.1"/>
</dbReference>
<keyword evidence="2" id="KW-0449">Lipoprotein</keyword>
<gene>
    <name evidence="2" type="ORF">SAMN05421818_10149</name>
</gene>
<name>A0A1G8B044_9FLAO</name>
<feature type="signal peptide" evidence="1">
    <location>
        <begin position="1"/>
        <end position="23"/>
    </location>
</feature>
<dbReference type="InterPro" id="IPR020018">
    <property type="entry name" value="Motility-assoc_lipoprot_GldH"/>
</dbReference>
<dbReference type="PROSITE" id="PS51257">
    <property type="entry name" value="PROKAR_LIPOPROTEIN"/>
    <property type="match status" value="1"/>
</dbReference>
<dbReference type="STRING" id="702745.SAMN05421818_10149"/>
<keyword evidence="3" id="KW-1185">Reference proteome</keyword>
<reference evidence="3" key="1">
    <citation type="submission" date="2016-10" db="EMBL/GenBank/DDBJ databases">
        <authorList>
            <person name="Varghese N."/>
            <person name="Submissions S."/>
        </authorList>
    </citation>
    <scope>NUCLEOTIDE SEQUENCE [LARGE SCALE GENOMIC DNA]</scope>
    <source>
        <strain evidence="3">DSM 23313</strain>
    </source>
</reference>
<sequence>MLKISNYLLLLSVLCLTMVSCQQNPNVVFDQYQGTEGRWTKEDVKAFVYEVKDTVQDYDLYMNLRANKDYPFSNIFVILKTYQPNNDIVVDTLQFQMAKPDGTLLGTGFADIKESKLWLKEGYKFPESGNYKFTLEQVVRELGQIEGVDALDGISEVGFRIEKSE</sequence>
<feature type="chain" id="PRO_5017227284" evidence="1">
    <location>
        <begin position="24"/>
        <end position="165"/>
    </location>
</feature>
<accession>A0A1G8B044</accession>
<dbReference type="Pfam" id="PF14109">
    <property type="entry name" value="GldH_lipo"/>
    <property type="match status" value="1"/>
</dbReference>
<evidence type="ECO:0000313" key="3">
    <source>
        <dbReference type="Proteomes" id="UP000243588"/>
    </source>
</evidence>
<protein>
    <submittedName>
        <fullName evidence="2">Gliding motility-associated lipoprotein GldH</fullName>
    </submittedName>
</protein>
<keyword evidence="1" id="KW-0732">Signal</keyword>
<evidence type="ECO:0000313" key="2">
    <source>
        <dbReference type="EMBL" id="SDH26547.1"/>
    </source>
</evidence>